<feature type="chain" id="PRO_5013352738" evidence="2">
    <location>
        <begin position="24"/>
        <end position="110"/>
    </location>
</feature>
<accession>A0A286RMV2</accession>
<protein>
    <submittedName>
        <fullName evidence="3">Myticalin C10</fullName>
    </submittedName>
</protein>
<dbReference type="AlphaFoldDB" id="A0A286RMV2"/>
<feature type="compositionally biased region" description="Acidic residues" evidence="1">
    <location>
        <begin position="94"/>
        <end position="110"/>
    </location>
</feature>
<evidence type="ECO:0000313" key="3">
    <source>
        <dbReference type="EMBL" id="ASW15791.1"/>
    </source>
</evidence>
<keyword evidence="2" id="KW-0732">Signal</keyword>
<sequence>MKGIVLILLTILVALYMINECEGGRRRRYRYWRRGYRSWRRGVTIQERSKSSTLNTEDKREMLNDDVQDEDIVNEDSEDEHLDERFVDMNNEGVMDDIDERDVNEPQEDD</sequence>
<name>A0A286RMV2_MYTGA</name>
<feature type="compositionally biased region" description="Acidic residues" evidence="1">
    <location>
        <begin position="72"/>
        <end position="81"/>
    </location>
</feature>
<evidence type="ECO:0000256" key="2">
    <source>
        <dbReference type="SAM" id="SignalP"/>
    </source>
</evidence>
<reference evidence="3" key="1">
    <citation type="journal article" date="2017" name="Mar. Drugs">
        <title>Myticalins: A Novel Multigenic Family of Linear, Cationic Antimicrobial Peptides from Marine Mussels (Mytilus spp.).</title>
        <authorList>
            <person name="Leoni G."/>
            <person name="De Poli A."/>
            <person name="Mardirossian M."/>
            <person name="Gambato S."/>
            <person name="Florian F."/>
            <person name="Venier P."/>
            <person name="Wilson D.N."/>
            <person name="Tossi A."/>
            <person name="Pallavicini A."/>
            <person name="Gerdol M."/>
        </authorList>
    </citation>
    <scope>NUCLEOTIDE SEQUENCE</scope>
</reference>
<organism evidence="3">
    <name type="scientific">Mytilus galloprovincialis</name>
    <name type="common">Mediterranean mussel</name>
    <dbReference type="NCBI Taxonomy" id="29158"/>
    <lineage>
        <taxon>Eukaryota</taxon>
        <taxon>Metazoa</taxon>
        <taxon>Spiralia</taxon>
        <taxon>Lophotrochozoa</taxon>
        <taxon>Mollusca</taxon>
        <taxon>Bivalvia</taxon>
        <taxon>Autobranchia</taxon>
        <taxon>Pteriomorphia</taxon>
        <taxon>Mytilida</taxon>
        <taxon>Mytiloidea</taxon>
        <taxon>Mytilidae</taxon>
        <taxon>Mytilinae</taxon>
        <taxon>Mytilus</taxon>
    </lineage>
</organism>
<feature type="region of interest" description="Disordered" evidence="1">
    <location>
        <begin position="48"/>
        <end position="67"/>
    </location>
</feature>
<feature type="signal peptide" evidence="2">
    <location>
        <begin position="1"/>
        <end position="23"/>
    </location>
</feature>
<proteinExistence type="evidence at transcript level"/>
<feature type="region of interest" description="Disordered" evidence="1">
    <location>
        <begin position="72"/>
        <end position="110"/>
    </location>
</feature>
<dbReference type="EMBL" id="MF432179">
    <property type="protein sequence ID" value="ASW15791.1"/>
    <property type="molecule type" value="mRNA"/>
</dbReference>
<evidence type="ECO:0000256" key="1">
    <source>
        <dbReference type="SAM" id="MobiDB-lite"/>
    </source>
</evidence>